<accession>A0ABN1ME16</accession>
<keyword evidence="3" id="KW-1185">Reference proteome</keyword>
<proteinExistence type="predicted"/>
<gene>
    <name evidence="2" type="ORF">GCM10009117_04540</name>
</gene>
<sequence length="366" mass="41227">MNRFISLLLGVLFFSANAQEEKVNPFSITASYGYGTLLEHSPDIGHLITAHPTVLFVSYDRKTFGDDNWSQAFNYPDFGASFAYQNTGNVSLGDLYGLYGHFNFYFFQRHLMLGLGTGMAYATNPYDADDNFRNTAYGTRFTGSTYIKLVGKKEQLLENLGVEGGLTLIHYSNGNFKAPNNSTNSVLFNVGLNYVLGKDNKAYIQKEDSTSYREPIRLVAALRGGFHSSDVIGSGQYPFYIITGMAEKRLSRKSAVQAGAEIFFSEMLEEFIRYRGIAFPEDNIQGDEDAKRAGIFIGYRLIFNKISTYANAGYYVYYPVDFEGRFYTRLGLQYDINDQWFTSVSVKSHAANAEAVELTLGYRFKK</sequence>
<dbReference type="Pfam" id="PF09411">
    <property type="entry name" value="PagL"/>
    <property type="match status" value="1"/>
</dbReference>
<feature type="signal peptide" evidence="1">
    <location>
        <begin position="1"/>
        <end position="18"/>
    </location>
</feature>
<dbReference type="RefSeq" id="WP_343763282.1">
    <property type="nucleotide sequence ID" value="NZ_BAAAFG010000002.1"/>
</dbReference>
<dbReference type="InterPro" id="IPR018550">
    <property type="entry name" value="Lipid-A_deacylase-rel"/>
</dbReference>
<dbReference type="EMBL" id="BAAAFG010000002">
    <property type="protein sequence ID" value="GAA0871308.1"/>
    <property type="molecule type" value="Genomic_DNA"/>
</dbReference>
<feature type="chain" id="PRO_5046497158" description="Deacylase" evidence="1">
    <location>
        <begin position="19"/>
        <end position="366"/>
    </location>
</feature>
<evidence type="ECO:0008006" key="4">
    <source>
        <dbReference type="Google" id="ProtNLM"/>
    </source>
</evidence>
<organism evidence="2 3">
    <name type="scientific">Gangjinia marincola</name>
    <dbReference type="NCBI Taxonomy" id="578463"/>
    <lineage>
        <taxon>Bacteria</taxon>
        <taxon>Pseudomonadati</taxon>
        <taxon>Bacteroidota</taxon>
        <taxon>Flavobacteriia</taxon>
        <taxon>Flavobacteriales</taxon>
        <taxon>Flavobacteriaceae</taxon>
        <taxon>Gangjinia</taxon>
    </lineage>
</organism>
<name>A0ABN1ME16_9FLAO</name>
<evidence type="ECO:0000256" key="1">
    <source>
        <dbReference type="SAM" id="SignalP"/>
    </source>
</evidence>
<evidence type="ECO:0000313" key="3">
    <source>
        <dbReference type="Proteomes" id="UP001500507"/>
    </source>
</evidence>
<dbReference type="Gene3D" id="2.40.160.20">
    <property type="match status" value="1"/>
</dbReference>
<evidence type="ECO:0000313" key="2">
    <source>
        <dbReference type="EMBL" id="GAA0871308.1"/>
    </source>
</evidence>
<dbReference type="Proteomes" id="UP001500507">
    <property type="component" value="Unassembled WGS sequence"/>
</dbReference>
<keyword evidence="1" id="KW-0732">Signal</keyword>
<comment type="caution">
    <text evidence="2">The sequence shown here is derived from an EMBL/GenBank/DDBJ whole genome shotgun (WGS) entry which is preliminary data.</text>
</comment>
<reference evidence="2 3" key="1">
    <citation type="journal article" date="2019" name="Int. J. Syst. Evol. Microbiol.">
        <title>The Global Catalogue of Microorganisms (GCM) 10K type strain sequencing project: providing services to taxonomists for standard genome sequencing and annotation.</title>
        <authorList>
            <consortium name="The Broad Institute Genomics Platform"/>
            <consortium name="The Broad Institute Genome Sequencing Center for Infectious Disease"/>
            <person name="Wu L."/>
            <person name="Ma J."/>
        </authorList>
    </citation>
    <scope>NUCLEOTIDE SEQUENCE [LARGE SCALE GENOMIC DNA]</scope>
    <source>
        <strain evidence="2 3">JCM 16082</strain>
    </source>
</reference>
<protein>
    <recommendedName>
        <fullName evidence="4">Deacylase</fullName>
    </recommendedName>
</protein>